<dbReference type="GO" id="GO:0046872">
    <property type="term" value="F:metal ion binding"/>
    <property type="evidence" value="ECO:0007669"/>
    <property type="project" value="UniProtKB-KW"/>
</dbReference>
<dbReference type="GO" id="GO:0008252">
    <property type="term" value="F:nucleotidase activity"/>
    <property type="evidence" value="ECO:0007669"/>
    <property type="project" value="InterPro"/>
</dbReference>
<reference evidence="6 7" key="1">
    <citation type="journal article" date="2018" name="Mol. Biol. Evol.">
        <title>Broad Genomic Sampling Reveals a Smut Pathogenic Ancestry of the Fungal Clade Ustilaginomycotina.</title>
        <authorList>
            <person name="Kijpornyongpan T."/>
            <person name="Mondo S.J."/>
            <person name="Barry K."/>
            <person name="Sandor L."/>
            <person name="Lee J."/>
            <person name="Lipzen A."/>
            <person name="Pangilinan J."/>
            <person name="LaButti K."/>
            <person name="Hainaut M."/>
            <person name="Henrissat B."/>
            <person name="Grigoriev I.V."/>
            <person name="Spatafora J.W."/>
            <person name="Aime M.C."/>
        </authorList>
    </citation>
    <scope>NUCLEOTIDE SEQUENCE [LARGE SCALE GENOMIC DNA]</scope>
    <source>
        <strain evidence="6 7">MCA 4186</strain>
    </source>
</reference>
<dbReference type="InterPro" id="IPR002828">
    <property type="entry name" value="SurE-like_Pase/nucleotidase"/>
</dbReference>
<dbReference type="InterPro" id="IPR030048">
    <property type="entry name" value="SurE"/>
</dbReference>
<proteinExistence type="inferred from homology"/>
<accession>A0A316Z638</accession>
<keyword evidence="2" id="KW-0479">Metal-binding</keyword>
<feature type="signal peptide" evidence="4">
    <location>
        <begin position="1"/>
        <end position="20"/>
    </location>
</feature>
<dbReference type="InterPro" id="IPR036523">
    <property type="entry name" value="SurE-like_sf"/>
</dbReference>
<sequence>MRVSLALTGLSLALLPFTRGARVLIGNDDGFGTANIRALYAAVRAAGHEALIAAPVQQQSGTDGTMKDPTPLEREGEFGLVPKGAPAEGHDAADDHIWYINSTPASSIKYGLDVLAPRYFGGPPDVVLTGPNQGSNLGLAYLVSGTYGAAKYAVAQGVPGIALSAQNATVRPYTELGGPEDQANIYAAQAVQLLGQLLKSSPPLPRGTGLNVNFPSAPQRGCTASNSRWIVSRLLGNVQRSPDACTCGDTSAASGCKLPVERNVLDKKHGCSNSISGFAPTTWSPDTSAQQQQVVIESLQGFTSCLA</sequence>
<dbReference type="AlphaFoldDB" id="A0A316Z638"/>
<dbReference type="PANTHER" id="PTHR30457">
    <property type="entry name" value="5'-NUCLEOTIDASE SURE"/>
    <property type="match status" value="1"/>
</dbReference>
<dbReference type="Pfam" id="PF01975">
    <property type="entry name" value="SurE"/>
    <property type="match status" value="1"/>
</dbReference>
<protein>
    <submittedName>
        <fullName evidence="6">Sure-like protein</fullName>
    </submittedName>
</protein>
<comment type="similarity">
    <text evidence="1">Belongs to the SurE nucleotidase family.</text>
</comment>
<keyword evidence="4" id="KW-0732">Signal</keyword>
<dbReference type="RefSeq" id="XP_025595954.1">
    <property type="nucleotide sequence ID" value="XM_025743267.1"/>
</dbReference>
<dbReference type="OrthoDB" id="4018688at2759"/>
<evidence type="ECO:0000256" key="1">
    <source>
        <dbReference type="ARBA" id="ARBA00011062"/>
    </source>
</evidence>
<feature type="chain" id="PRO_5016321865" evidence="4">
    <location>
        <begin position="21"/>
        <end position="307"/>
    </location>
</feature>
<evidence type="ECO:0000256" key="4">
    <source>
        <dbReference type="SAM" id="SignalP"/>
    </source>
</evidence>
<evidence type="ECO:0000256" key="2">
    <source>
        <dbReference type="ARBA" id="ARBA00022723"/>
    </source>
</evidence>
<dbReference type="Proteomes" id="UP000245946">
    <property type="component" value="Unassembled WGS sequence"/>
</dbReference>
<evidence type="ECO:0000313" key="7">
    <source>
        <dbReference type="Proteomes" id="UP000245946"/>
    </source>
</evidence>
<feature type="domain" description="Survival protein SurE-like phosphatase/nucleotidase" evidence="5">
    <location>
        <begin position="23"/>
        <end position="222"/>
    </location>
</feature>
<dbReference type="Gene3D" id="3.40.1210.10">
    <property type="entry name" value="Survival protein SurE-like phosphatase/nucleotidase"/>
    <property type="match status" value="1"/>
</dbReference>
<dbReference type="SUPFAM" id="SSF64167">
    <property type="entry name" value="SurE-like"/>
    <property type="match status" value="1"/>
</dbReference>
<evidence type="ECO:0000313" key="6">
    <source>
        <dbReference type="EMBL" id="PWN95675.1"/>
    </source>
</evidence>
<dbReference type="EMBL" id="KZ819303">
    <property type="protein sequence ID" value="PWN95675.1"/>
    <property type="molecule type" value="Genomic_DNA"/>
</dbReference>
<evidence type="ECO:0000256" key="3">
    <source>
        <dbReference type="ARBA" id="ARBA00022801"/>
    </source>
</evidence>
<gene>
    <name evidence="6" type="ORF">FA09DRAFT_331993</name>
</gene>
<dbReference type="GeneID" id="37270811"/>
<organism evidence="6 7">
    <name type="scientific">Tilletiopsis washingtonensis</name>
    <dbReference type="NCBI Taxonomy" id="58919"/>
    <lineage>
        <taxon>Eukaryota</taxon>
        <taxon>Fungi</taxon>
        <taxon>Dikarya</taxon>
        <taxon>Basidiomycota</taxon>
        <taxon>Ustilaginomycotina</taxon>
        <taxon>Exobasidiomycetes</taxon>
        <taxon>Entylomatales</taxon>
        <taxon>Entylomatales incertae sedis</taxon>
        <taxon>Tilletiopsis</taxon>
    </lineage>
</organism>
<keyword evidence="3" id="KW-0378">Hydrolase</keyword>
<evidence type="ECO:0000259" key="5">
    <source>
        <dbReference type="Pfam" id="PF01975"/>
    </source>
</evidence>
<keyword evidence="7" id="KW-1185">Reference proteome</keyword>
<dbReference type="STRING" id="58919.A0A316Z638"/>
<dbReference type="PANTHER" id="PTHR30457:SF0">
    <property type="entry name" value="PHOSPHATASE, PUTATIVE (AFU_ORTHOLOGUE AFUA_4G01070)-RELATED"/>
    <property type="match status" value="1"/>
</dbReference>
<name>A0A316Z638_9BASI</name>